<evidence type="ECO:0000256" key="1">
    <source>
        <dbReference type="SAM" id="MobiDB-lite"/>
    </source>
</evidence>
<gene>
    <name evidence="2" type="ORF">TGRH88_009820</name>
</gene>
<evidence type="ECO:0000313" key="3">
    <source>
        <dbReference type="Proteomes" id="UP000557509"/>
    </source>
</evidence>
<keyword evidence="3" id="KW-1185">Reference proteome</keyword>
<dbReference type="VEuPathDB" id="ToxoDB:TGME49_500156"/>
<dbReference type="Proteomes" id="UP000557509">
    <property type="component" value="Unassembled WGS sequence"/>
</dbReference>
<feature type="region of interest" description="Disordered" evidence="1">
    <location>
        <begin position="56"/>
        <end position="75"/>
    </location>
</feature>
<proteinExistence type="predicted"/>
<reference evidence="2 3" key="1">
    <citation type="submission" date="2020-03" db="EMBL/GenBank/DDBJ databases">
        <title>Genome sequence of Toxoplasma gondii RH-88 strain.</title>
        <authorList>
            <person name="Lorenzi H.A."/>
            <person name="Venepally P."/>
            <person name="Rozenberg A."/>
            <person name="Sibley D."/>
        </authorList>
    </citation>
    <scope>NUCLEOTIDE SEQUENCE [LARGE SCALE GENOMIC DNA]</scope>
    <source>
        <strain evidence="2 3">RH-88</strain>
    </source>
</reference>
<name>A0A7J6KCL0_TOXGO</name>
<evidence type="ECO:0000313" key="2">
    <source>
        <dbReference type="EMBL" id="KAF4645165.1"/>
    </source>
</evidence>
<comment type="caution">
    <text evidence="2">The sequence shown here is derived from an EMBL/GenBank/DDBJ whole genome shotgun (WGS) entry which is preliminary data.</text>
</comment>
<dbReference type="AlphaFoldDB" id="A0A7J6KCL0"/>
<organism evidence="2 3">
    <name type="scientific">Toxoplasma gondii</name>
    <dbReference type="NCBI Taxonomy" id="5811"/>
    <lineage>
        <taxon>Eukaryota</taxon>
        <taxon>Sar</taxon>
        <taxon>Alveolata</taxon>
        <taxon>Apicomplexa</taxon>
        <taxon>Conoidasida</taxon>
        <taxon>Coccidia</taxon>
        <taxon>Eucoccidiorida</taxon>
        <taxon>Eimeriorina</taxon>
        <taxon>Sarcocystidae</taxon>
        <taxon>Toxoplasma</taxon>
    </lineage>
</organism>
<sequence>MSCGYTRTEVLMIERKLLERAANRQHVEARRAEERGGRHRLLRDVHAMKTRMAQARKEEYRKEQETASSQREEELRRKANRARIIQKQHKRLLYFLG</sequence>
<accession>A0A7J6KCL0</accession>
<dbReference type="EMBL" id="JAAUHK010000189">
    <property type="protein sequence ID" value="KAF4645165.1"/>
    <property type="molecule type" value="Genomic_DNA"/>
</dbReference>
<protein>
    <submittedName>
        <fullName evidence="2">Uncharacterized protein</fullName>
    </submittedName>
</protein>